<protein>
    <submittedName>
        <fullName evidence="11">Clusterin-associated protein 1</fullName>
    </submittedName>
</protein>
<dbReference type="GO" id="GO:0030992">
    <property type="term" value="C:intraciliary transport particle B"/>
    <property type="evidence" value="ECO:0007669"/>
    <property type="project" value="TreeGrafter"/>
</dbReference>
<dbReference type="Pfam" id="PF10234">
    <property type="entry name" value="Cluap1"/>
    <property type="match status" value="1"/>
</dbReference>
<comment type="subcellular location">
    <subcellularLocation>
        <location evidence="1">Cell projection</location>
        <location evidence="1">Cilium</location>
    </subcellularLocation>
</comment>
<feature type="coiled-coil region" evidence="7">
    <location>
        <begin position="164"/>
        <end position="191"/>
    </location>
</feature>
<keyword evidence="6" id="KW-0966">Cell projection</keyword>
<feature type="coiled-coil region" evidence="7">
    <location>
        <begin position="259"/>
        <end position="294"/>
    </location>
</feature>
<dbReference type="GO" id="GO:0060271">
    <property type="term" value="P:cilium assembly"/>
    <property type="evidence" value="ECO:0007669"/>
    <property type="project" value="TreeGrafter"/>
</dbReference>
<dbReference type="EMBL" id="UXUI01007401">
    <property type="protein sequence ID" value="VDD87409.1"/>
    <property type="molecule type" value="Genomic_DNA"/>
</dbReference>
<keyword evidence="10" id="KW-1185">Reference proteome</keyword>
<dbReference type="WBParaSite" id="EVEC_0000284401-mRNA-1">
    <property type="protein sequence ID" value="EVEC_0000284401-mRNA-1"/>
    <property type="gene ID" value="EVEC_0000284401"/>
</dbReference>
<evidence type="ECO:0000256" key="8">
    <source>
        <dbReference type="SAM" id="MobiDB-lite"/>
    </source>
</evidence>
<name>A0A0N4UZ12_ENTVE</name>
<sequence length="388" mass="44677">MLRALGYPRIISMENFRKPNFKLVVELLQWIIKRFNPNATLPEALDTEQERVIFIKAAVLSLLQNARIKLNPKKLYQADGFAVQELIIPVQLLYNSPNEKAVENDADFWKELRSRLQNVQNCRQTAASIPTKGATIYDLLTKELLAKEGRLKALSFALNFADVEKLLREAMKMKEEELSGVEKNVANINTDEAALDEKILRRRNEYDQHQKRLAKLQAFRPQHMDEYEKFEARLKQLYETYVVKFRNLSYLQYMLTEAAKNEQQRNAEVEQNIRNIIERKRAEELAKARNLRSEMEAEGGKTRNSKGRVFGNITGAGIVDEDEDEDDDEGIQNYVENLNNDDGSDEDAAIEKEIEKEAIALRDDSTADTYETNGGDDDKLETSSNDDF</sequence>
<organism evidence="11">
    <name type="scientific">Enterobius vermicularis</name>
    <name type="common">Human pinworm</name>
    <dbReference type="NCBI Taxonomy" id="51028"/>
    <lineage>
        <taxon>Eukaryota</taxon>
        <taxon>Metazoa</taxon>
        <taxon>Ecdysozoa</taxon>
        <taxon>Nematoda</taxon>
        <taxon>Chromadorea</taxon>
        <taxon>Rhabditida</taxon>
        <taxon>Spirurina</taxon>
        <taxon>Oxyuridomorpha</taxon>
        <taxon>Oxyuroidea</taxon>
        <taxon>Oxyuridae</taxon>
        <taxon>Enterobius</taxon>
    </lineage>
</organism>
<keyword evidence="5" id="KW-0969">Cilium</keyword>
<dbReference type="GO" id="GO:0005815">
    <property type="term" value="C:microtubule organizing center"/>
    <property type="evidence" value="ECO:0007669"/>
    <property type="project" value="TreeGrafter"/>
</dbReference>
<comment type="similarity">
    <text evidence="2">Belongs to the CLUAP1 family.</text>
</comment>
<gene>
    <name evidence="9" type="ORF">EVEC_LOCUS2552</name>
</gene>
<evidence type="ECO:0000313" key="11">
    <source>
        <dbReference type="WBParaSite" id="EVEC_0000284401-mRNA-1"/>
    </source>
</evidence>
<evidence type="ECO:0000256" key="5">
    <source>
        <dbReference type="ARBA" id="ARBA00023069"/>
    </source>
</evidence>
<dbReference type="PANTHER" id="PTHR21547">
    <property type="entry name" value="CLUSTERIN ASSOCIATED PROTEIN 1"/>
    <property type="match status" value="1"/>
</dbReference>
<dbReference type="OrthoDB" id="438545at2759"/>
<dbReference type="Proteomes" id="UP000274131">
    <property type="component" value="Unassembled WGS sequence"/>
</dbReference>
<dbReference type="PANTHER" id="PTHR21547:SF0">
    <property type="entry name" value="CLUSTERIN-ASSOCIATED PROTEIN 1"/>
    <property type="match status" value="1"/>
</dbReference>
<evidence type="ECO:0000256" key="2">
    <source>
        <dbReference type="ARBA" id="ARBA00008340"/>
    </source>
</evidence>
<dbReference type="STRING" id="51028.A0A0N4UZ12"/>
<dbReference type="AlphaFoldDB" id="A0A0N4UZ12"/>
<reference evidence="9 10" key="2">
    <citation type="submission" date="2018-10" db="EMBL/GenBank/DDBJ databases">
        <authorList>
            <consortium name="Pathogen Informatics"/>
        </authorList>
    </citation>
    <scope>NUCLEOTIDE SEQUENCE [LARGE SCALE GENOMIC DNA]</scope>
</reference>
<accession>A0A0N4UZ12</accession>
<dbReference type="InterPro" id="IPR019366">
    <property type="entry name" value="Clusterin-associated_protein-1"/>
</dbReference>
<dbReference type="GO" id="GO:0005929">
    <property type="term" value="C:cilium"/>
    <property type="evidence" value="ECO:0007669"/>
    <property type="project" value="UniProtKB-SubCell"/>
</dbReference>
<evidence type="ECO:0000256" key="6">
    <source>
        <dbReference type="ARBA" id="ARBA00023273"/>
    </source>
</evidence>
<evidence type="ECO:0000256" key="3">
    <source>
        <dbReference type="ARBA" id="ARBA00022794"/>
    </source>
</evidence>
<keyword evidence="4 7" id="KW-0175">Coiled coil</keyword>
<evidence type="ECO:0000313" key="9">
    <source>
        <dbReference type="EMBL" id="VDD87409.1"/>
    </source>
</evidence>
<reference evidence="11" key="1">
    <citation type="submission" date="2017-02" db="UniProtKB">
        <authorList>
            <consortium name="WormBaseParasite"/>
        </authorList>
    </citation>
    <scope>IDENTIFICATION</scope>
</reference>
<keyword evidence="3" id="KW-0970">Cilium biogenesis/degradation</keyword>
<proteinExistence type="inferred from homology"/>
<evidence type="ECO:0000256" key="1">
    <source>
        <dbReference type="ARBA" id="ARBA00004138"/>
    </source>
</evidence>
<evidence type="ECO:0000313" key="10">
    <source>
        <dbReference type="Proteomes" id="UP000274131"/>
    </source>
</evidence>
<evidence type="ECO:0000256" key="7">
    <source>
        <dbReference type="SAM" id="Coils"/>
    </source>
</evidence>
<feature type="region of interest" description="Disordered" evidence="8">
    <location>
        <begin position="357"/>
        <end position="388"/>
    </location>
</feature>
<evidence type="ECO:0000256" key="4">
    <source>
        <dbReference type="ARBA" id="ARBA00023054"/>
    </source>
</evidence>